<dbReference type="VEuPathDB" id="FungiDB:PCH_Pc22g11800"/>
<feature type="compositionally biased region" description="Basic and acidic residues" evidence="1">
    <location>
        <begin position="85"/>
        <end position="105"/>
    </location>
</feature>
<organism evidence="2 3">
    <name type="scientific">Penicillium rubens (strain ATCC 28089 / DSM 1075 / NRRL 1951 / Wisconsin 54-1255)</name>
    <name type="common">Penicillium chrysogenum</name>
    <dbReference type="NCBI Taxonomy" id="500485"/>
    <lineage>
        <taxon>Eukaryota</taxon>
        <taxon>Fungi</taxon>
        <taxon>Dikarya</taxon>
        <taxon>Ascomycota</taxon>
        <taxon>Pezizomycotina</taxon>
        <taxon>Eurotiomycetes</taxon>
        <taxon>Eurotiomycetidae</taxon>
        <taxon>Eurotiales</taxon>
        <taxon>Aspergillaceae</taxon>
        <taxon>Penicillium</taxon>
        <taxon>Penicillium chrysogenum species complex</taxon>
    </lineage>
</organism>
<dbReference type="Proteomes" id="UP000000724">
    <property type="component" value="Contig Pc00c22"/>
</dbReference>
<feature type="compositionally biased region" description="Polar residues" evidence="1">
    <location>
        <begin position="50"/>
        <end position="63"/>
    </location>
</feature>
<name>B6HQN5_PENRW</name>
<dbReference type="EMBL" id="AM920437">
    <property type="protein sequence ID" value="CAP98468.1"/>
    <property type="molecule type" value="Genomic_DNA"/>
</dbReference>
<keyword evidence="3" id="KW-1185">Reference proteome</keyword>
<sequence length="112" mass="12950">MPYPYPHEPRQIIPQSTSYGRPMHGAPLGPRLPALVVPERSTDPRYMLSSDNAYMNTQSTPQTLPLRPYHQYPGSSDARGYYNPYDERTYPTSGHARDYESHRSWTYDVESQ</sequence>
<evidence type="ECO:0000256" key="1">
    <source>
        <dbReference type="SAM" id="MobiDB-lite"/>
    </source>
</evidence>
<feature type="region of interest" description="Disordered" evidence="1">
    <location>
        <begin position="1"/>
        <end position="32"/>
    </location>
</feature>
<evidence type="ECO:0000313" key="2">
    <source>
        <dbReference type="EMBL" id="CAP98468.1"/>
    </source>
</evidence>
<dbReference type="OrthoDB" id="3056235at2759"/>
<accession>B6HQN5</accession>
<gene>
    <name evidence="2" type="ORF">Pc22g11800</name>
    <name evidence="2" type="ORF">PCH_Pc22g11800</name>
</gene>
<feature type="region of interest" description="Disordered" evidence="1">
    <location>
        <begin position="50"/>
        <end position="112"/>
    </location>
</feature>
<reference evidence="2 3" key="1">
    <citation type="journal article" date="2008" name="Nat. Biotechnol.">
        <title>Genome sequencing and analysis of the filamentous fungus Penicillium chrysogenum.</title>
        <authorList>
            <person name="van den Berg M.A."/>
            <person name="Albang R."/>
            <person name="Albermann K."/>
            <person name="Badger J.H."/>
            <person name="Daran J.-M."/>
            <person name="Driessen A.J.M."/>
            <person name="Garcia-Estrada C."/>
            <person name="Fedorova N.D."/>
            <person name="Harris D.M."/>
            <person name="Heijne W.H.M."/>
            <person name="Joardar V.S."/>
            <person name="Kiel J.A.K.W."/>
            <person name="Kovalchuk A."/>
            <person name="Martin J.F."/>
            <person name="Nierman W.C."/>
            <person name="Nijland J.G."/>
            <person name="Pronk J.T."/>
            <person name="Roubos J.A."/>
            <person name="van der Klei I.J."/>
            <person name="van Peij N.N.M.E."/>
            <person name="Veenhuis M."/>
            <person name="von Doehren H."/>
            <person name="Wagner C."/>
            <person name="Wortman J.R."/>
            <person name="Bovenberg R.A.L."/>
        </authorList>
    </citation>
    <scope>NUCLEOTIDE SEQUENCE [LARGE SCALE GENOMIC DNA]</scope>
    <source>
        <strain evidence="3">ATCC 28089 / DSM 1075 / NRRL 1951 / Wisconsin 54-1255</strain>
    </source>
</reference>
<protein>
    <submittedName>
        <fullName evidence="2">Uncharacterized protein</fullName>
    </submittedName>
</protein>
<dbReference type="AlphaFoldDB" id="B6HQN5"/>
<dbReference type="HOGENOM" id="CLU_2146713_0_0_1"/>
<proteinExistence type="predicted"/>
<dbReference type="OMA" id="SHRSWTY"/>
<evidence type="ECO:0000313" key="3">
    <source>
        <dbReference type="Proteomes" id="UP000000724"/>
    </source>
</evidence>